<evidence type="ECO:0000259" key="7">
    <source>
        <dbReference type="Pfam" id="PF00266"/>
    </source>
</evidence>
<dbReference type="CDD" id="cd06453">
    <property type="entry name" value="SufS_like"/>
    <property type="match status" value="1"/>
</dbReference>
<evidence type="ECO:0000256" key="4">
    <source>
        <dbReference type="ARBA" id="ARBA00022679"/>
    </source>
</evidence>
<evidence type="ECO:0000313" key="10">
    <source>
        <dbReference type="Proteomes" id="UP001215231"/>
    </source>
</evidence>
<reference evidence="9 10" key="1">
    <citation type="journal article" date="2022" name="Mar. Drugs">
        <title>Bioassay-Guided Fractionation Leads to the Detection of Cholic Acid Generated by the Rare Thalassomonas sp.</title>
        <authorList>
            <person name="Pheiffer F."/>
            <person name="Schneider Y.K."/>
            <person name="Hansen E.H."/>
            <person name="Andersen J.H."/>
            <person name="Isaksson J."/>
            <person name="Busche T."/>
            <person name="R C."/>
            <person name="Kalinowski J."/>
            <person name="Zyl L.V."/>
            <person name="Trindade M."/>
        </authorList>
    </citation>
    <scope>NUCLEOTIDE SEQUENCE [LARGE SCALE GENOMIC DNA]</scope>
    <source>
        <strain evidence="9 10">A5K-61T</strain>
    </source>
</reference>
<gene>
    <name evidence="9" type="primary">sufS</name>
    <name evidence="9" type="ORF">H3N35_18865</name>
</gene>
<dbReference type="NCBIfam" id="TIGR01979">
    <property type="entry name" value="sufS"/>
    <property type="match status" value="1"/>
</dbReference>
<dbReference type="InterPro" id="IPR003808">
    <property type="entry name" value="Fe-S_metab-assoc_dom"/>
</dbReference>
<dbReference type="InterPro" id="IPR010970">
    <property type="entry name" value="Cys_dSase_SufS"/>
</dbReference>
<dbReference type="Proteomes" id="UP001215231">
    <property type="component" value="Chromosome"/>
</dbReference>
<dbReference type="InterPro" id="IPR020578">
    <property type="entry name" value="Aminotrans_V_PyrdxlP_BS"/>
</dbReference>
<dbReference type="InterPro" id="IPR015424">
    <property type="entry name" value="PyrdxlP-dep_Trfase"/>
</dbReference>
<organism evidence="9 10">
    <name type="scientific">Thalassomonas haliotis</name>
    <dbReference type="NCBI Taxonomy" id="485448"/>
    <lineage>
        <taxon>Bacteria</taxon>
        <taxon>Pseudomonadati</taxon>
        <taxon>Pseudomonadota</taxon>
        <taxon>Gammaproteobacteria</taxon>
        <taxon>Alteromonadales</taxon>
        <taxon>Colwelliaceae</taxon>
        <taxon>Thalassomonas</taxon>
    </lineage>
</organism>
<comment type="similarity">
    <text evidence="2">Belongs to the class-V pyridoxal-phosphate-dependent aminotransferase family. Csd subfamily.</text>
</comment>
<dbReference type="Pfam" id="PF02657">
    <property type="entry name" value="SufE"/>
    <property type="match status" value="1"/>
</dbReference>
<dbReference type="InterPro" id="IPR015421">
    <property type="entry name" value="PyrdxlP-dep_Trfase_major"/>
</dbReference>
<evidence type="ECO:0000313" key="9">
    <source>
        <dbReference type="EMBL" id="WDE10324.1"/>
    </source>
</evidence>
<keyword evidence="10" id="KW-1185">Reference proteome</keyword>
<comment type="catalytic activity">
    <reaction evidence="6">
        <text>(sulfur carrier)-H + L-cysteine = (sulfur carrier)-SH + L-alanine</text>
        <dbReference type="Rhea" id="RHEA:43892"/>
        <dbReference type="Rhea" id="RHEA-COMP:14737"/>
        <dbReference type="Rhea" id="RHEA-COMP:14739"/>
        <dbReference type="ChEBI" id="CHEBI:29917"/>
        <dbReference type="ChEBI" id="CHEBI:35235"/>
        <dbReference type="ChEBI" id="CHEBI:57972"/>
        <dbReference type="ChEBI" id="CHEBI:64428"/>
        <dbReference type="EC" id="2.8.1.7"/>
    </reaction>
</comment>
<evidence type="ECO:0000256" key="1">
    <source>
        <dbReference type="ARBA" id="ARBA00001933"/>
    </source>
</evidence>
<name>A0ABY7V9I8_9GAMM</name>
<evidence type="ECO:0000256" key="5">
    <source>
        <dbReference type="ARBA" id="ARBA00022898"/>
    </source>
</evidence>
<dbReference type="Pfam" id="PF00266">
    <property type="entry name" value="Aminotran_5"/>
    <property type="match status" value="1"/>
</dbReference>
<comment type="cofactor">
    <cofactor evidence="1">
        <name>pyridoxal 5'-phosphate</name>
        <dbReference type="ChEBI" id="CHEBI:597326"/>
    </cofactor>
</comment>
<dbReference type="InterPro" id="IPR015422">
    <property type="entry name" value="PyrdxlP-dep_Trfase_small"/>
</dbReference>
<dbReference type="SUPFAM" id="SSF53383">
    <property type="entry name" value="PLP-dependent transferases"/>
    <property type="match status" value="1"/>
</dbReference>
<dbReference type="PANTHER" id="PTHR43586:SF8">
    <property type="entry name" value="CYSTEINE DESULFURASE 1, CHLOROPLASTIC"/>
    <property type="match status" value="1"/>
</dbReference>
<evidence type="ECO:0000256" key="3">
    <source>
        <dbReference type="ARBA" id="ARBA00012239"/>
    </source>
</evidence>
<dbReference type="SUPFAM" id="SSF82649">
    <property type="entry name" value="SufE/NifU"/>
    <property type="match status" value="1"/>
</dbReference>
<proteinExistence type="inferred from homology"/>
<dbReference type="Gene3D" id="3.90.1150.10">
    <property type="entry name" value="Aspartate Aminotransferase, domain 1"/>
    <property type="match status" value="1"/>
</dbReference>
<feature type="domain" description="Aminotransferase class V" evidence="7">
    <location>
        <begin position="26"/>
        <end position="395"/>
    </location>
</feature>
<dbReference type="PANTHER" id="PTHR43586">
    <property type="entry name" value="CYSTEINE DESULFURASE"/>
    <property type="match status" value="1"/>
</dbReference>
<feature type="domain" description="Fe-S metabolism associated" evidence="8">
    <location>
        <begin position="437"/>
        <end position="557"/>
    </location>
</feature>
<dbReference type="PROSITE" id="PS00595">
    <property type="entry name" value="AA_TRANSFER_CLASS_5"/>
    <property type="match status" value="1"/>
</dbReference>
<keyword evidence="4" id="KW-0808">Transferase</keyword>
<dbReference type="InterPro" id="IPR000192">
    <property type="entry name" value="Aminotrans_V_dom"/>
</dbReference>
<dbReference type="RefSeq" id="WP_274050357.1">
    <property type="nucleotide sequence ID" value="NZ_CP059693.1"/>
</dbReference>
<dbReference type="Gene3D" id="3.40.640.10">
    <property type="entry name" value="Type I PLP-dependent aspartate aminotransferase-like (Major domain)"/>
    <property type="match status" value="1"/>
</dbReference>
<protein>
    <recommendedName>
        <fullName evidence="3">cysteine desulfurase</fullName>
        <ecNumber evidence="3">2.8.1.7</ecNumber>
    </recommendedName>
</protein>
<evidence type="ECO:0000256" key="6">
    <source>
        <dbReference type="ARBA" id="ARBA00050776"/>
    </source>
</evidence>
<dbReference type="Gene3D" id="3.90.1010.10">
    <property type="match status" value="1"/>
</dbReference>
<evidence type="ECO:0000256" key="2">
    <source>
        <dbReference type="ARBA" id="ARBA00010447"/>
    </source>
</evidence>
<dbReference type="EMBL" id="CP059693">
    <property type="protein sequence ID" value="WDE10324.1"/>
    <property type="molecule type" value="Genomic_DNA"/>
</dbReference>
<accession>A0ABY7V9I8</accession>
<dbReference type="EC" id="2.8.1.7" evidence="3"/>
<sequence>MSCFDPLKFRQQFPLLQKTVNEKPLIYFDNGATTQKPQCVLDAYQDYYSSSNANVHRASHVLSARATRAFEEARQVVKSFINAASSKEIIWTKGTTEGINLIAASWGESQLKAGDEIVLSYSEHHANIVPWQLVAEKTGAVIKILPLCDNGTLDDSELTGIITAKTKVVACAHISNVIGRINPLEKIISRAKAVGAITVVDGAQAIAHLPLDVQTLDCDFYLFSAHKMFGPTGVGVLYGRLALLEQMPPYQGGGEMIQTVSFAGTRFNELPFKFEAGTPNIAGIIAFAEAVRFLKQYQRQAFRDYEQALITYMMAKLEKIHGIRFIVAEAPDIPVFSFTLDGHHNHDIATALDSRGIAIRSGHHCAMPLMEFLKLSGCLRLSLAPYNTFAEIDAVIEVLTSLVRGEGAVDGYKSEPVGALTEEKAEAGADQSSAMLARFAALKGWDSRHREIMLLGKTLGRMAKAERNEQTLIAGCESLAWLNYHRDDAGKYHFQADSDAKVIRGLLVIVLAAFNHKTALEIAGFDIQAYFEQLGLLQHLSPSRGNGVQAIVAKIKQLASRN</sequence>
<evidence type="ECO:0000259" key="8">
    <source>
        <dbReference type="Pfam" id="PF02657"/>
    </source>
</evidence>
<keyword evidence="5" id="KW-0663">Pyridoxal phosphate</keyword>